<feature type="transmembrane region" description="Helical" evidence="1">
    <location>
        <begin position="98"/>
        <end position="121"/>
    </location>
</feature>
<keyword evidence="1" id="KW-0472">Membrane</keyword>
<feature type="transmembrane region" description="Helical" evidence="1">
    <location>
        <begin position="267"/>
        <end position="287"/>
    </location>
</feature>
<feature type="transmembrane region" description="Helical" evidence="1">
    <location>
        <begin position="219"/>
        <end position="236"/>
    </location>
</feature>
<feature type="transmembrane region" description="Helical" evidence="1">
    <location>
        <begin position="323"/>
        <end position="344"/>
    </location>
</feature>
<name>A0ABS7N2H1_9BACT</name>
<proteinExistence type="predicted"/>
<keyword evidence="1" id="KW-1133">Transmembrane helix</keyword>
<feature type="transmembrane region" description="Helical" evidence="1">
    <location>
        <begin position="6"/>
        <end position="23"/>
    </location>
</feature>
<evidence type="ECO:0000313" key="2">
    <source>
        <dbReference type="EMBL" id="MBY5950200.1"/>
    </source>
</evidence>
<sequence length="381" mass="41660">MSSYPDILAVVIVLVTVFFVLKINKVKKPIIQGILNWFPAILFAYVIPACFTHAFNWDLSGVSLHDWSRNWIIPITLLAVMSALPLKQLAIVGARPLILFFAGSLFIATLPVILVVGASLFSPNSQQIFINQEYWKGLVPIVGGWIGGSTSQLILKELAQTPENVFLSVLVLDNILVNIWTILMFQFIKKGEKLSELMGIKDPLPMNLAAEENRSGKKIYPGIIAVLFFSVAGIAYLLEPSFLNLVISLSILGMLLGNLIPNWNAAFSLKLGGVGIVLVMAILGLKLDFSNLTLPLTFVIVVLLWLVLHFLGMIIVSKALKLNLIWVPIASMANLGGISTAPAVTAAYRKDLMPHAVLLAILSMVTGTAWGMLTIFLFQII</sequence>
<evidence type="ECO:0000256" key="1">
    <source>
        <dbReference type="SAM" id="Phobius"/>
    </source>
</evidence>
<dbReference type="InterPro" id="IPR008537">
    <property type="entry name" value="DUF819"/>
</dbReference>
<dbReference type="EMBL" id="JAHVHP010000001">
    <property type="protein sequence ID" value="MBY5950200.1"/>
    <property type="molecule type" value="Genomic_DNA"/>
</dbReference>
<feature type="transmembrane region" description="Helical" evidence="1">
    <location>
        <begin position="165"/>
        <end position="188"/>
    </location>
</feature>
<feature type="transmembrane region" description="Helical" evidence="1">
    <location>
        <begin position="293"/>
        <end position="316"/>
    </location>
</feature>
<accession>A0ABS7N2H1</accession>
<dbReference type="Proteomes" id="UP000766609">
    <property type="component" value="Unassembled WGS sequence"/>
</dbReference>
<protein>
    <submittedName>
        <fullName evidence="2">DUF819 family protein</fullName>
    </submittedName>
</protein>
<gene>
    <name evidence="2" type="ORF">KUV23_04400</name>
</gene>
<dbReference type="RefSeq" id="WP_222583220.1">
    <property type="nucleotide sequence ID" value="NZ_JAHVHP010000001.1"/>
</dbReference>
<reference evidence="2 3" key="1">
    <citation type="submission" date="2021-06" db="EMBL/GenBank/DDBJ databases">
        <title>44 bacteria genomes isolated from Dapeng, Shenzhen.</title>
        <authorList>
            <person name="Zheng W."/>
            <person name="Yu S."/>
            <person name="Huang Y."/>
        </authorList>
    </citation>
    <scope>NUCLEOTIDE SEQUENCE [LARGE SCALE GENOMIC DNA]</scope>
    <source>
        <strain evidence="2 3">DP5N14-6</strain>
    </source>
</reference>
<feature type="transmembrane region" description="Helical" evidence="1">
    <location>
        <begin position="356"/>
        <end position="378"/>
    </location>
</feature>
<comment type="caution">
    <text evidence="2">The sequence shown here is derived from an EMBL/GenBank/DDBJ whole genome shotgun (WGS) entry which is preliminary data.</text>
</comment>
<feature type="transmembrane region" description="Helical" evidence="1">
    <location>
        <begin position="67"/>
        <end position="86"/>
    </location>
</feature>
<keyword evidence="1" id="KW-0812">Transmembrane</keyword>
<keyword evidence="3" id="KW-1185">Reference proteome</keyword>
<evidence type="ECO:0000313" key="3">
    <source>
        <dbReference type="Proteomes" id="UP000766609"/>
    </source>
</evidence>
<feature type="transmembrane region" description="Helical" evidence="1">
    <location>
        <begin position="242"/>
        <end position="260"/>
    </location>
</feature>
<organism evidence="2 3">
    <name type="scientific">Algoriphagus marincola</name>
    <dbReference type="NCBI Taxonomy" id="264027"/>
    <lineage>
        <taxon>Bacteria</taxon>
        <taxon>Pseudomonadati</taxon>
        <taxon>Bacteroidota</taxon>
        <taxon>Cytophagia</taxon>
        <taxon>Cytophagales</taxon>
        <taxon>Cyclobacteriaceae</taxon>
        <taxon>Algoriphagus</taxon>
    </lineage>
</organism>
<dbReference type="Pfam" id="PF05684">
    <property type="entry name" value="DUF819"/>
    <property type="match status" value="1"/>
</dbReference>
<feature type="transmembrane region" description="Helical" evidence="1">
    <location>
        <begin position="35"/>
        <end position="55"/>
    </location>
</feature>